<dbReference type="EMBL" id="CM026429">
    <property type="protein sequence ID" value="KAG0564551.1"/>
    <property type="molecule type" value="Genomic_DNA"/>
</dbReference>
<accession>A0A8T0GXQ0</accession>
<feature type="region of interest" description="Disordered" evidence="1">
    <location>
        <begin position="141"/>
        <end position="180"/>
    </location>
</feature>
<organism evidence="2 3">
    <name type="scientific">Ceratodon purpureus</name>
    <name type="common">Fire moss</name>
    <name type="synonym">Dicranum purpureum</name>
    <dbReference type="NCBI Taxonomy" id="3225"/>
    <lineage>
        <taxon>Eukaryota</taxon>
        <taxon>Viridiplantae</taxon>
        <taxon>Streptophyta</taxon>
        <taxon>Embryophyta</taxon>
        <taxon>Bryophyta</taxon>
        <taxon>Bryophytina</taxon>
        <taxon>Bryopsida</taxon>
        <taxon>Dicranidae</taxon>
        <taxon>Pseudoditrichales</taxon>
        <taxon>Ditrichaceae</taxon>
        <taxon>Ceratodon</taxon>
    </lineage>
</organism>
<evidence type="ECO:0000313" key="2">
    <source>
        <dbReference type="EMBL" id="KAG0564551.1"/>
    </source>
</evidence>
<keyword evidence="3" id="KW-1185">Reference proteome</keyword>
<gene>
    <name evidence="2" type="ORF">KC19_8G119800</name>
</gene>
<feature type="compositionally biased region" description="Basic residues" evidence="1">
    <location>
        <begin position="232"/>
        <end position="241"/>
    </location>
</feature>
<feature type="region of interest" description="Disordered" evidence="1">
    <location>
        <begin position="269"/>
        <end position="339"/>
    </location>
</feature>
<name>A0A8T0GXQ0_CERPU</name>
<reference evidence="2" key="1">
    <citation type="submission" date="2020-06" db="EMBL/GenBank/DDBJ databases">
        <title>WGS assembly of Ceratodon purpureus strain R40.</title>
        <authorList>
            <person name="Carey S.B."/>
            <person name="Jenkins J."/>
            <person name="Shu S."/>
            <person name="Lovell J.T."/>
            <person name="Sreedasyam A."/>
            <person name="Maumus F."/>
            <person name="Tiley G.P."/>
            <person name="Fernandez-Pozo N."/>
            <person name="Barry K."/>
            <person name="Chen C."/>
            <person name="Wang M."/>
            <person name="Lipzen A."/>
            <person name="Daum C."/>
            <person name="Saski C.A."/>
            <person name="Payton A.C."/>
            <person name="Mcbreen J.C."/>
            <person name="Conrad R.E."/>
            <person name="Kollar L.M."/>
            <person name="Olsson S."/>
            <person name="Huttunen S."/>
            <person name="Landis J.B."/>
            <person name="Wickett N.J."/>
            <person name="Johnson M.G."/>
            <person name="Rensing S.A."/>
            <person name="Grimwood J."/>
            <person name="Schmutz J."/>
            <person name="Mcdaniel S.F."/>
        </authorList>
    </citation>
    <scope>NUCLEOTIDE SEQUENCE</scope>
    <source>
        <strain evidence="2">R40</strain>
    </source>
</reference>
<feature type="region of interest" description="Disordered" evidence="1">
    <location>
        <begin position="230"/>
        <end position="250"/>
    </location>
</feature>
<evidence type="ECO:0000256" key="1">
    <source>
        <dbReference type="SAM" id="MobiDB-lite"/>
    </source>
</evidence>
<dbReference type="AlphaFoldDB" id="A0A8T0GXQ0"/>
<feature type="compositionally biased region" description="Basic residues" evidence="1">
    <location>
        <begin position="269"/>
        <end position="286"/>
    </location>
</feature>
<comment type="caution">
    <text evidence="2">The sequence shown here is derived from an EMBL/GenBank/DDBJ whole genome shotgun (WGS) entry which is preliminary data.</text>
</comment>
<protein>
    <submittedName>
        <fullName evidence="2">Uncharacterized protein</fullName>
    </submittedName>
</protein>
<evidence type="ECO:0000313" key="3">
    <source>
        <dbReference type="Proteomes" id="UP000822688"/>
    </source>
</evidence>
<proteinExistence type="predicted"/>
<dbReference type="Proteomes" id="UP000822688">
    <property type="component" value="Chromosome 8"/>
</dbReference>
<feature type="compositionally biased region" description="Basic and acidic residues" evidence="1">
    <location>
        <begin position="311"/>
        <end position="339"/>
    </location>
</feature>
<sequence>MIPQTCYPCGGMLLTSIYLLHGCCSCIVVQDLKLSFGSLALCVSLPLDAQEQERDHHEHPVANVGNQCTHSRLITPAEHSVQYLPNAVLLLVAAMQLPQEVLIVTVLLQLMDGPSEQPSSDDEQQRGGEQQEVLEPHGAAPLVQQPPHENPTHSTHNSRNRQRGSGVIQPNPTQKDHRLAPLPQHNTQRQQHERVLAPPALQCRIVLPRHGLLRHLGQLLLPLPLPRIHPDHGKRHHRDQHHRNEPQYPLPQRLRARPRLLRHSIVQRKENRGRHHGQQHPSHHPPPHMLLHPPALPPIVHDPVQQRHHHGQDDRRLQRLPEQDEKRRHAEQAHHLDPN</sequence>